<keyword evidence="4" id="KW-1185">Reference proteome</keyword>
<gene>
    <name evidence="3" type="ORF">BGW36DRAFT_380505</name>
</gene>
<dbReference type="RefSeq" id="XP_046071181.1">
    <property type="nucleotide sequence ID" value="XM_046216343.1"/>
</dbReference>
<proteinExistence type="predicted"/>
<dbReference type="Proteomes" id="UP001201262">
    <property type="component" value="Unassembled WGS sequence"/>
</dbReference>
<evidence type="ECO:0000256" key="1">
    <source>
        <dbReference type="SAM" id="MobiDB-lite"/>
    </source>
</evidence>
<feature type="region of interest" description="Disordered" evidence="1">
    <location>
        <begin position="101"/>
        <end position="137"/>
    </location>
</feature>
<keyword evidence="2" id="KW-0732">Signal</keyword>
<organism evidence="3 4">
    <name type="scientific">Talaromyces proteolyticus</name>
    <dbReference type="NCBI Taxonomy" id="1131652"/>
    <lineage>
        <taxon>Eukaryota</taxon>
        <taxon>Fungi</taxon>
        <taxon>Dikarya</taxon>
        <taxon>Ascomycota</taxon>
        <taxon>Pezizomycotina</taxon>
        <taxon>Eurotiomycetes</taxon>
        <taxon>Eurotiomycetidae</taxon>
        <taxon>Eurotiales</taxon>
        <taxon>Trichocomaceae</taxon>
        <taxon>Talaromyces</taxon>
        <taxon>Talaromyces sect. Bacilispori</taxon>
    </lineage>
</organism>
<evidence type="ECO:0000313" key="4">
    <source>
        <dbReference type="Proteomes" id="UP001201262"/>
    </source>
</evidence>
<dbReference type="GeneID" id="70246630"/>
<evidence type="ECO:0000256" key="2">
    <source>
        <dbReference type="SAM" id="SignalP"/>
    </source>
</evidence>
<protein>
    <submittedName>
        <fullName evidence="3">Uncharacterized protein</fullName>
    </submittedName>
</protein>
<feature type="chain" id="PRO_5041897597" evidence="2">
    <location>
        <begin position="25"/>
        <end position="182"/>
    </location>
</feature>
<comment type="caution">
    <text evidence="3">The sequence shown here is derived from an EMBL/GenBank/DDBJ whole genome shotgun (WGS) entry which is preliminary data.</text>
</comment>
<evidence type="ECO:0000313" key="3">
    <source>
        <dbReference type="EMBL" id="KAH8696243.1"/>
    </source>
</evidence>
<accession>A0AAD4KPM4</accession>
<reference evidence="3" key="1">
    <citation type="submission" date="2021-12" db="EMBL/GenBank/DDBJ databases">
        <title>Convergent genome expansion in fungi linked to evolution of root-endophyte symbiosis.</title>
        <authorList>
            <consortium name="DOE Joint Genome Institute"/>
            <person name="Ke Y.-H."/>
            <person name="Bonito G."/>
            <person name="Liao H.-L."/>
            <person name="Looney B."/>
            <person name="Rojas-Flechas A."/>
            <person name="Nash J."/>
            <person name="Hameed K."/>
            <person name="Schadt C."/>
            <person name="Martin F."/>
            <person name="Crous P.W."/>
            <person name="Miettinen O."/>
            <person name="Magnuson J.K."/>
            <person name="Labbe J."/>
            <person name="Jacobson D."/>
            <person name="Doktycz M.J."/>
            <person name="Veneault-Fourrey C."/>
            <person name="Kuo A."/>
            <person name="Mondo S."/>
            <person name="Calhoun S."/>
            <person name="Riley R."/>
            <person name="Ohm R."/>
            <person name="LaButti K."/>
            <person name="Andreopoulos B."/>
            <person name="Pangilinan J."/>
            <person name="Nolan M."/>
            <person name="Tritt A."/>
            <person name="Clum A."/>
            <person name="Lipzen A."/>
            <person name="Daum C."/>
            <person name="Barry K."/>
            <person name="Grigoriev I.V."/>
            <person name="Vilgalys R."/>
        </authorList>
    </citation>
    <scope>NUCLEOTIDE SEQUENCE</scope>
    <source>
        <strain evidence="3">PMI_201</strain>
    </source>
</reference>
<feature type="signal peptide" evidence="2">
    <location>
        <begin position="1"/>
        <end position="24"/>
    </location>
</feature>
<dbReference type="EMBL" id="JAJTJA010000007">
    <property type="protein sequence ID" value="KAH8696243.1"/>
    <property type="molecule type" value="Genomic_DNA"/>
</dbReference>
<dbReference type="AlphaFoldDB" id="A0AAD4KPM4"/>
<sequence length="182" mass="18887">MDFSNIQLLSILLFYLSLPLATNATQVCAIIGSDGPVHCRSCPHVTCKIITTIPVGTKLNFTSYAVGDCAGDNCTWDFTPDDDCYVSGFYTSGNCNTSELPLSNTPSTTLPTTPSTTSQAKQSSSQSTSSEATATPSWAHVVTTTMSPTASPTSGSNSVSLGVPLVVGILTTGIASFLSWGV</sequence>
<name>A0AAD4KPM4_9EURO</name>